<name>A0ABT5YUD6_9ACTN</name>
<gene>
    <name evidence="1" type="ORF">P2L57_05530</name>
</gene>
<dbReference type="EMBL" id="JARHTQ010000002">
    <property type="protein sequence ID" value="MDF2255205.1"/>
    <property type="molecule type" value="Genomic_DNA"/>
</dbReference>
<dbReference type="InterPro" id="IPR021295">
    <property type="entry name" value="DUF2867"/>
</dbReference>
<organism evidence="1 2">
    <name type="scientific">Streptantibioticus ferralitis</name>
    <dbReference type="NCBI Taxonomy" id="236510"/>
    <lineage>
        <taxon>Bacteria</taxon>
        <taxon>Bacillati</taxon>
        <taxon>Actinomycetota</taxon>
        <taxon>Actinomycetes</taxon>
        <taxon>Kitasatosporales</taxon>
        <taxon>Streptomycetaceae</taxon>
        <taxon>Streptantibioticus</taxon>
    </lineage>
</organism>
<comment type="caution">
    <text evidence="1">The sequence shown here is derived from an EMBL/GenBank/DDBJ whole genome shotgun (WGS) entry which is preliminary data.</text>
</comment>
<reference evidence="1 2" key="1">
    <citation type="submission" date="2023-03" db="EMBL/GenBank/DDBJ databases">
        <title>Draft genome sequence of type strain Streptomyces ferralitis JCM 14344.</title>
        <authorList>
            <person name="Klaysubun C."/>
            <person name="Duangmal K."/>
        </authorList>
    </citation>
    <scope>NUCLEOTIDE SEQUENCE [LARGE SCALE GENOMIC DNA]</scope>
    <source>
        <strain evidence="1 2">JCM 14344</strain>
    </source>
</reference>
<dbReference type="Proteomes" id="UP001220022">
    <property type="component" value="Unassembled WGS sequence"/>
</dbReference>
<evidence type="ECO:0000313" key="1">
    <source>
        <dbReference type="EMBL" id="MDF2255205.1"/>
    </source>
</evidence>
<protein>
    <submittedName>
        <fullName evidence="1">DUF2867 domain-containing protein</fullName>
    </submittedName>
</protein>
<evidence type="ECO:0000313" key="2">
    <source>
        <dbReference type="Proteomes" id="UP001220022"/>
    </source>
</evidence>
<dbReference type="Pfam" id="PF11066">
    <property type="entry name" value="DUF2867"/>
    <property type="match status" value="1"/>
</dbReference>
<accession>A0ABT5YUD6</accession>
<proteinExistence type="predicted"/>
<keyword evidence="2" id="KW-1185">Reference proteome</keyword>
<dbReference type="RefSeq" id="WP_275809064.1">
    <property type="nucleotide sequence ID" value="NZ_BAAANM010000012.1"/>
</dbReference>
<sequence length="159" mass="17293">MRDADERGQVRRGYPRNGSVAVDLPAGTSAVAFTHMVLAGTPEWVHGLLTLRDKLMAPFGLQRQERVAVRDIGVEPGRKLGPIRLLAVAEDEVLGGDDDKHLDFRTSFAVRPSASGAGLEGVCTSVVRFRRPAGRLYFKAIKPLHNLIMPRLVAGAVRS</sequence>